<accession>A0ABN8NYF6</accession>
<protein>
    <submittedName>
        <fullName evidence="2">Uncharacterized protein</fullName>
    </submittedName>
</protein>
<proteinExistence type="predicted"/>
<feature type="compositionally biased region" description="Basic residues" evidence="1">
    <location>
        <begin position="76"/>
        <end position="88"/>
    </location>
</feature>
<dbReference type="EMBL" id="CALNXK010000043">
    <property type="protein sequence ID" value="CAH3127011.1"/>
    <property type="molecule type" value="Genomic_DNA"/>
</dbReference>
<evidence type="ECO:0000256" key="1">
    <source>
        <dbReference type="SAM" id="MobiDB-lite"/>
    </source>
</evidence>
<gene>
    <name evidence="2" type="ORF">PLOB_00032748</name>
</gene>
<reference evidence="2 3" key="1">
    <citation type="submission" date="2022-05" db="EMBL/GenBank/DDBJ databases">
        <authorList>
            <consortium name="Genoscope - CEA"/>
            <person name="William W."/>
        </authorList>
    </citation>
    <scope>NUCLEOTIDE SEQUENCE [LARGE SCALE GENOMIC DNA]</scope>
</reference>
<sequence length="150" mass="17354">MKYWIDRYKAAKDWNRNQSGGNRKQSIFYEEIDETLGCRDGVTLRHVAQAGSSSGVYAVVEANNEEEIPEGEDSKKVKRTQRKMSRKRAREEVKNDEEKEMFKAAFSGMDEQRKEMSSFMANFNRVQEQQLNTMNALVGALTNFLKNNNN</sequence>
<evidence type="ECO:0000313" key="2">
    <source>
        <dbReference type="EMBL" id="CAH3127011.1"/>
    </source>
</evidence>
<feature type="region of interest" description="Disordered" evidence="1">
    <location>
        <begin position="66"/>
        <end position="96"/>
    </location>
</feature>
<evidence type="ECO:0000313" key="3">
    <source>
        <dbReference type="Proteomes" id="UP001159405"/>
    </source>
</evidence>
<organism evidence="2 3">
    <name type="scientific">Porites lobata</name>
    <dbReference type="NCBI Taxonomy" id="104759"/>
    <lineage>
        <taxon>Eukaryota</taxon>
        <taxon>Metazoa</taxon>
        <taxon>Cnidaria</taxon>
        <taxon>Anthozoa</taxon>
        <taxon>Hexacorallia</taxon>
        <taxon>Scleractinia</taxon>
        <taxon>Fungiina</taxon>
        <taxon>Poritidae</taxon>
        <taxon>Porites</taxon>
    </lineage>
</organism>
<comment type="caution">
    <text evidence="2">The sequence shown here is derived from an EMBL/GenBank/DDBJ whole genome shotgun (WGS) entry which is preliminary data.</text>
</comment>
<dbReference type="Proteomes" id="UP001159405">
    <property type="component" value="Unassembled WGS sequence"/>
</dbReference>
<keyword evidence="3" id="KW-1185">Reference proteome</keyword>
<name>A0ABN8NYF6_9CNID</name>